<evidence type="ECO:0000313" key="7">
    <source>
        <dbReference type="Proteomes" id="UP001434883"/>
    </source>
</evidence>
<evidence type="ECO:0000256" key="4">
    <source>
        <dbReference type="SAM" id="Coils"/>
    </source>
</evidence>
<protein>
    <recommendedName>
        <fullName evidence="5">IF rod domain-containing protein</fullName>
    </recommendedName>
</protein>
<sequence>MCPQLEAVQSEVKESNEALRCAQGELSERRRFLQALEVELDNLRRQVIVLEGNLGETGHKYNMEMDRLQATLTQLEDELSQLRLDMQRNKTDYEQLLRIKQNLEMEIATYRRLLEGEEM</sequence>
<evidence type="ECO:0000256" key="1">
    <source>
        <dbReference type="ARBA" id="ARBA00022754"/>
    </source>
</evidence>
<organism evidence="6 7">
    <name type="scientific">Xenoophorus captivus</name>
    <dbReference type="NCBI Taxonomy" id="1517983"/>
    <lineage>
        <taxon>Eukaryota</taxon>
        <taxon>Metazoa</taxon>
        <taxon>Chordata</taxon>
        <taxon>Craniata</taxon>
        <taxon>Vertebrata</taxon>
        <taxon>Euteleostomi</taxon>
        <taxon>Actinopterygii</taxon>
        <taxon>Neopterygii</taxon>
        <taxon>Teleostei</taxon>
        <taxon>Neoteleostei</taxon>
        <taxon>Acanthomorphata</taxon>
        <taxon>Ovalentaria</taxon>
        <taxon>Atherinomorphae</taxon>
        <taxon>Cyprinodontiformes</taxon>
        <taxon>Goodeidae</taxon>
        <taxon>Xenoophorus</taxon>
    </lineage>
</organism>
<dbReference type="Gene3D" id="1.20.5.500">
    <property type="entry name" value="Single helix bin"/>
    <property type="match status" value="1"/>
</dbReference>
<evidence type="ECO:0000256" key="2">
    <source>
        <dbReference type="ARBA" id="ARBA00023054"/>
    </source>
</evidence>
<dbReference type="PROSITE" id="PS00226">
    <property type="entry name" value="IF_ROD_1"/>
    <property type="match status" value="1"/>
</dbReference>
<comment type="caution">
    <text evidence="6">The sequence shown here is derived from an EMBL/GenBank/DDBJ whole genome shotgun (WGS) entry which is preliminary data.</text>
</comment>
<dbReference type="Pfam" id="PF00038">
    <property type="entry name" value="Filament"/>
    <property type="match status" value="1"/>
</dbReference>
<evidence type="ECO:0000259" key="5">
    <source>
        <dbReference type="PROSITE" id="PS51842"/>
    </source>
</evidence>
<dbReference type="PANTHER" id="PTHR23239">
    <property type="entry name" value="INTERMEDIATE FILAMENT"/>
    <property type="match status" value="1"/>
</dbReference>
<dbReference type="InterPro" id="IPR039008">
    <property type="entry name" value="IF_rod_dom"/>
</dbReference>
<keyword evidence="2 4" id="KW-0175">Coiled coil</keyword>
<dbReference type="Gene3D" id="1.20.5.170">
    <property type="match status" value="1"/>
</dbReference>
<dbReference type="EMBL" id="JAHRIN010060630">
    <property type="protein sequence ID" value="MEQ2212949.1"/>
    <property type="molecule type" value="Genomic_DNA"/>
</dbReference>
<dbReference type="PANTHER" id="PTHR23239:SF354">
    <property type="entry name" value="KERATIN, TYPE I CYTOSKELETAL 18"/>
    <property type="match status" value="1"/>
</dbReference>
<dbReference type="InterPro" id="IPR018039">
    <property type="entry name" value="IF_conserved"/>
</dbReference>
<proteinExistence type="inferred from homology"/>
<accession>A0ABV0RXP6</accession>
<gene>
    <name evidence="6" type="ORF">XENOCAPTIV_007218</name>
</gene>
<dbReference type="PROSITE" id="PS51842">
    <property type="entry name" value="IF_ROD_2"/>
    <property type="match status" value="1"/>
</dbReference>
<feature type="domain" description="IF rod" evidence="5">
    <location>
        <begin position="1"/>
        <end position="119"/>
    </location>
</feature>
<name>A0ABV0RXP6_9TELE</name>
<evidence type="ECO:0000313" key="6">
    <source>
        <dbReference type="EMBL" id="MEQ2212949.1"/>
    </source>
</evidence>
<evidence type="ECO:0000256" key="3">
    <source>
        <dbReference type="RuleBase" id="RU000685"/>
    </source>
</evidence>
<dbReference type="Proteomes" id="UP001434883">
    <property type="component" value="Unassembled WGS sequence"/>
</dbReference>
<reference evidence="6 7" key="1">
    <citation type="submission" date="2021-06" db="EMBL/GenBank/DDBJ databases">
        <authorList>
            <person name="Palmer J.M."/>
        </authorList>
    </citation>
    <scope>NUCLEOTIDE SEQUENCE [LARGE SCALE GENOMIC DNA]</scope>
    <source>
        <strain evidence="6 7">XC_2019</strain>
        <tissue evidence="6">Muscle</tissue>
    </source>
</reference>
<comment type="similarity">
    <text evidence="3">Belongs to the intermediate filament family.</text>
</comment>
<dbReference type="InterPro" id="IPR002957">
    <property type="entry name" value="Keratin_I"/>
</dbReference>
<dbReference type="SUPFAM" id="SSF64593">
    <property type="entry name" value="Intermediate filament protein, coiled coil region"/>
    <property type="match status" value="1"/>
</dbReference>
<feature type="coiled-coil region" evidence="4">
    <location>
        <begin position="5"/>
        <end position="113"/>
    </location>
</feature>
<keyword evidence="1 3" id="KW-0403">Intermediate filament</keyword>
<keyword evidence="7" id="KW-1185">Reference proteome</keyword>